<sequence length="117" mass="13233">MTKRCWGTNRVRRKASAASQTLKVSSMLGLPGRQPAHRLCCAMLALRSRSIQSTFVFNNISVVRFQFVEKATRVRRLARKAGLGRAVVWPMAHGPLGLKEKKRGAFAERSEHEEIWV</sequence>
<evidence type="ECO:0000313" key="2">
    <source>
        <dbReference type="Proteomes" id="UP001642484"/>
    </source>
</evidence>
<reference evidence="1 2" key="1">
    <citation type="submission" date="2024-02" db="EMBL/GenBank/DDBJ databases">
        <authorList>
            <person name="Chen Y."/>
            <person name="Shah S."/>
            <person name="Dougan E. K."/>
            <person name="Thang M."/>
            <person name="Chan C."/>
        </authorList>
    </citation>
    <scope>NUCLEOTIDE SEQUENCE [LARGE SCALE GENOMIC DNA]</scope>
</reference>
<comment type="caution">
    <text evidence="1">The sequence shown here is derived from an EMBL/GenBank/DDBJ whole genome shotgun (WGS) entry which is preliminary data.</text>
</comment>
<dbReference type="Proteomes" id="UP001642484">
    <property type="component" value="Unassembled WGS sequence"/>
</dbReference>
<gene>
    <name evidence="1" type="ORF">CCMP2556_LOCUS2875</name>
</gene>
<organism evidence="1 2">
    <name type="scientific">Durusdinium trenchii</name>
    <dbReference type="NCBI Taxonomy" id="1381693"/>
    <lineage>
        <taxon>Eukaryota</taxon>
        <taxon>Sar</taxon>
        <taxon>Alveolata</taxon>
        <taxon>Dinophyceae</taxon>
        <taxon>Suessiales</taxon>
        <taxon>Symbiodiniaceae</taxon>
        <taxon>Durusdinium</taxon>
    </lineage>
</organism>
<evidence type="ECO:0000313" key="1">
    <source>
        <dbReference type="EMBL" id="CAK8992464.1"/>
    </source>
</evidence>
<protein>
    <submittedName>
        <fullName evidence="1">Uncharacterized protein</fullName>
    </submittedName>
</protein>
<dbReference type="EMBL" id="CAXAMN010001113">
    <property type="protein sequence ID" value="CAK8992464.1"/>
    <property type="molecule type" value="Genomic_DNA"/>
</dbReference>
<keyword evidence="2" id="KW-1185">Reference proteome</keyword>
<accession>A0ABP0HTK1</accession>
<proteinExistence type="predicted"/>
<name>A0ABP0HTK1_9DINO</name>